<keyword evidence="4" id="KW-1185">Reference proteome</keyword>
<evidence type="ECO:0000313" key="4">
    <source>
        <dbReference type="Proteomes" id="UP001597497"/>
    </source>
</evidence>
<sequence>MSDEIKECHWICNREHRVDILLSTYNGAKYLPELLESILMQTYQGWRLLIRDDGSTDGTTGIVNDFCKQYSEKVLYLQDEENTLGPSQSFSRLMNSSDAKYILFCDQDDVWLNNKVELTLEKMLQLENEAPNQPLLLHTDLMVVNEKLHLLSNSFLKYQKLNPELSELHQILIQNVVTGCTLMINRPLKLRAHPIPNQAIMHDWWLALTASIFGRIYYINCPTILYRQHGRNSVGAKKYGIKLFMTKFRNASESIKRTLAQGKCLSKRFGGKLNEGQIKCIENYIYLPQKSRVARMRLLYKYGFKKHGFLRNLGFIITILLWKRSK</sequence>
<dbReference type="Gene3D" id="3.90.550.10">
    <property type="entry name" value="Spore Coat Polysaccharide Biosynthesis Protein SpsA, Chain A"/>
    <property type="match status" value="1"/>
</dbReference>
<dbReference type="EMBL" id="JBHUMM010000023">
    <property type="protein sequence ID" value="MFD2672019.1"/>
    <property type="molecule type" value="Genomic_DNA"/>
</dbReference>
<organism evidence="3 4">
    <name type="scientific">Marinicrinis sediminis</name>
    <dbReference type="NCBI Taxonomy" id="1652465"/>
    <lineage>
        <taxon>Bacteria</taxon>
        <taxon>Bacillati</taxon>
        <taxon>Bacillota</taxon>
        <taxon>Bacilli</taxon>
        <taxon>Bacillales</taxon>
        <taxon>Paenibacillaceae</taxon>
    </lineage>
</organism>
<comment type="similarity">
    <text evidence="1">Belongs to the glycosyltransferase 2 family.</text>
</comment>
<reference evidence="4" key="1">
    <citation type="journal article" date="2019" name="Int. J. Syst. Evol. Microbiol.">
        <title>The Global Catalogue of Microorganisms (GCM) 10K type strain sequencing project: providing services to taxonomists for standard genome sequencing and annotation.</title>
        <authorList>
            <consortium name="The Broad Institute Genomics Platform"/>
            <consortium name="The Broad Institute Genome Sequencing Center for Infectious Disease"/>
            <person name="Wu L."/>
            <person name="Ma J."/>
        </authorList>
    </citation>
    <scope>NUCLEOTIDE SEQUENCE [LARGE SCALE GENOMIC DNA]</scope>
    <source>
        <strain evidence="4">KCTC 33676</strain>
    </source>
</reference>
<dbReference type="InterPro" id="IPR001173">
    <property type="entry name" value="Glyco_trans_2-like"/>
</dbReference>
<dbReference type="CDD" id="cd04196">
    <property type="entry name" value="GT_2_like_d"/>
    <property type="match status" value="1"/>
</dbReference>
<evidence type="ECO:0000259" key="2">
    <source>
        <dbReference type="Pfam" id="PF00535"/>
    </source>
</evidence>
<dbReference type="SUPFAM" id="SSF53448">
    <property type="entry name" value="Nucleotide-diphospho-sugar transferases"/>
    <property type="match status" value="1"/>
</dbReference>
<feature type="domain" description="Glycosyltransferase 2-like" evidence="2">
    <location>
        <begin position="20"/>
        <end position="128"/>
    </location>
</feature>
<dbReference type="Pfam" id="PF00535">
    <property type="entry name" value="Glycos_transf_2"/>
    <property type="match status" value="1"/>
</dbReference>
<gene>
    <name evidence="3" type="ORF">ACFSUC_10420</name>
</gene>
<dbReference type="RefSeq" id="WP_379929503.1">
    <property type="nucleotide sequence ID" value="NZ_JBHUMM010000023.1"/>
</dbReference>
<dbReference type="PANTHER" id="PTHR22916">
    <property type="entry name" value="GLYCOSYLTRANSFERASE"/>
    <property type="match status" value="1"/>
</dbReference>
<proteinExistence type="inferred from homology"/>
<evidence type="ECO:0000256" key="1">
    <source>
        <dbReference type="ARBA" id="ARBA00006739"/>
    </source>
</evidence>
<name>A0ABW5RB50_9BACL</name>
<protein>
    <submittedName>
        <fullName evidence="3">Glycosyltransferase family 2 protein</fullName>
    </submittedName>
</protein>
<comment type="caution">
    <text evidence="3">The sequence shown here is derived from an EMBL/GenBank/DDBJ whole genome shotgun (WGS) entry which is preliminary data.</text>
</comment>
<accession>A0ABW5RB50</accession>
<evidence type="ECO:0000313" key="3">
    <source>
        <dbReference type="EMBL" id="MFD2672019.1"/>
    </source>
</evidence>
<dbReference type="Proteomes" id="UP001597497">
    <property type="component" value="Unassembled WGS sequence"/>
</dbReference>
<dbReference type="InterPro" id="IPR029044">
    <property type="entry name" value="Nucleotide-diphossugar_trans"/>
</dbReference>
<dbReference type="PANTHER" id="PTHR22916:SF3">
    <property type="entry name" value="UDP-GLCNAC:BETAGAL BETA-1,3-N-ACETYLGLUCOSAMINYLTRANSFERASE-LIKE PROTEIN 1"/>
    <property type="match status" value="1"/>
</dbReference>